<organism evidence="1 2">
    <name type="scientific">Geotalea uraniireducens</name>
    <dbReference type="NCBI Taxonomy" id="351604"/>
    <lineage>
        <taxon>Bacteria</taxon>
        <taxon>Pseudomonadati</taxon>
        <taxon>Thermodesulfobacteriota</taxon>
        <taxon>Desulfuromonadia</taxon>
        <taxon>Geobacterales</taxon>
        <taxon>Geobacteraceae</taxon>
        <taxon>Geotalea</taxon>
    </lineage>
</organism>
<name>A0ABM8EMC0_9BACT</name>
<gene>
    <name evidence="1" type="ORF">GURASL_25250</name>
</gene>
<sequence length="324" mass="37346">MPSDHYVSQTYLRSFTDSNGDIFPYYKSGNVIVGKTKKTKSVCCEINGDTNEYFDNVRILDDYLRIFENVWNKNIESLEKGIIDIQIKFELAGYISYLKNCNPTAKRLGQRSISGILKPVADNMLRREQGKIKDYSELDLADIKRCLETWGLKVEVDKMFSHAIGIEILTDMATNLCRYPWLIMRNETDIPFITSDNPAVMYFHNDNVQFGETVVPLTPRLAILISPTDGQTDVELDDVLKAGNPHDRFGLVKPKYVKEFNKLIIKCAEKTVLHSCRVEWLEKLVNKYRNWQMETLTDTLVTSKEVCVINRPRPVEISKKLKKS</sequence>
<dbReference type="RefSeq" id="WP_281999729.1">
    <property type="nucleotide sequence ID" value="NZ_AP027151.1"/>
</dbReference>
<dbReference type="Proteomes" id="UP001317705">
    <property type="component" value="Chromosome"/>
</dbReference>
<dbReference type="Pfam" id="PF14022">
    <property type="entry name" value="DUF4238"/>
    <property type="match status" value="1"/>
</dbReference>
<dbReference type="EMBL" id="AP027151">
    <property type="protein sequence ID" value="BDV43602.1"/>
    <property type="molecule type" value="Genomic_DNA"/>
</dbReference>
<evidence type="ECO:0000313" key="2">
    <source>
        <dbReference type="Proteomes" id="UP001317705"/>
    </source>
</evidence>
<accession>A0ABM8EMC0</accession>
<evidence type="ECO:0008006" key="3">
    <source>
        <dbReference type="Google" id="ProtNLM"/>
    </source>
</evidence>
<reference evidence="1 2" key="1">
    <citation type="submission" date="2022-12" db="EMBL/GenBank/DDBJ databases">
        <title>Polyphasic characterization of Geotalea uranireducens NIT-SL11 newly isolated from a complex of sewage sludge and microbially reduced graphene oxide.</title>
        <authorList>
            <person name="Xie L."/>
            <person name="Yoshida N."/>
            <person name="Meng L."/>
        </authorList>
    </citation>
    <scope>NUCLEOTIDE SEQUENCE [LARGE SCALE GENOMIC DNA]</scope>
    <source>
        <strain evidence="1 2">NIT-SL11</strain>
    </source>
</reference>
<evidence type="ECO:0000313" key="1">
    <source>
        <dbReference type="EMBL" id="BDV43602.1"/>
    </source>
</evidence>
<protein>
    <recommendedName>
        <fullName evidence="3">DUF4238 domain-containing protein</fullName>
    </recommendedName>
</protein>
<dbReference type="InterPro" id="IPR025332">
    <property type="entry name" value="DUF4238"/>
</dbReference>
<keyword evidence="2" id="KW-1185">Reference proteome</keyword>
<proteinExistence type="predicted"/>